<dbReference type="InterPro" id="IPR050415">
    <property type="entry name" value="MRET"/>
</dbReference>
<proteinExistence type="predicted"/>
<accession>A0ABW4LH19</accession>
<dbReference type="EMBL" id="JBHUEA010000012">
    <property type="protein sequence ID" value="MFD1721752.1"/>
    <property type="molecule type" value="Genomic_DNA"/>
</dbReference>
<sequence>MSASTGAVLVARREIAARTLELAFEPEEEVPFLAGQYCRVEVEHLRWPDRRSSRKLSIVNAPSETGRITIAVRSGDSGYKRTLAALEPGERVRIQRVKGDLVLPASRRRPLSFIAGGIGVVPFVSMLRELDHRGGLHDVRLLLVNRDRSSVAYLDELRALAAANPGFVLATVMTRDPGWQGERRRLGKALLQSVLGKPRDFDHYVVGTPRMVDAAVDALRDAGVKRKRIHEEDFSGYTA</sequence>
<dbReference type="InterPro" id="IPR039261">
    <property type="entry name" value="FNR_nucleotide-bd"/>
</dbReference>
<dbReference type="SUPFAM" id="SSF52343">
    <property type="entry name" value="Ferredoxin reductase-like, C-terminal NADP-linked domain"/>
    <property type="match status" value="1"/>
</dbReference>
<dbReference type="CDD" id="cd00322">
    <property type="entry name" value="FNR_like"/>
    <property type="match status" value="1"/>
</dbReference>
<protein>
    <submittedName>
        <fullName evidence="3">FAD-dependent oxidoreductase</fullName>
    </submittedName>
</protein>
<dbReference type="Gene3D" id="2.40.30.10">
    <property type="entry name" value="Translation factors"/>
    <property type="match status" value="1"/>
</dbReference>
<organism evidence="3 4">
    <name type="scientific">Amnibacterium endophyticum</name>
    <dbReference type="NCBI Taxonomy" id="2109337"/>
    <lineage>
        <taxon>Bacteria</taxon>
        <taxon>Bacillati</taxon>
        <taxon>Actinomycetota</taxon>
        <taxon>Actinomycetes</taxon>
        <taxon>Micrococcales</taxon>
        <taxon>Microbacteriaceae</taxon>
        <taxon>Amnibacterium</taxon>
    </lineage>
</organism>
<evidence type="ECO:0000259" key="2">
    <source>
        <dbReference type="PROSITE" id="PS51384"/>
    </source>
</evidence>
<comment type="caution">
    <text evidence="3">The sequence shown here is derived from an EMBL/GenBank/DDBJ whole genome shotgun (WGS) entry which is preliminary data.</text>
</comment>
<name>A0ABW4LH19_9MICO</name>
<dbReference type="SUPFAM" id="SSF63380">
    <property type="entry name" value="Riboflavin synthase domain-like"/>
    <property type="match status" value="1"/>
</dbReference>
<dbReference type="InterPro" id="IPR017927">
    <property type="entry name" value="FAD-bd_FR_type"/>
</dbReference>
<dbReference type="PRINTS" id="PR00409">
    <property type="entry name" value="PHDIOXRDTASE"/>
</dbReference>
<evidence type="ECO:0000313" key="3">
    <source>
        <dbReference type="EMBL" id="MFD1721752.1"/>
    </source>
</evidence>
<gene>
    <name evidence="3" type="ORF">ACFSBI_09340</name>
</gene>
<dbReference type="RefSeq" id="WP_377934261.1">
    <property type="nucleotide sequence ID" value="NZ_JBHUEA010000012.1"/>
</dbReference>
<dbReference type="Pfam" id="PF00175">
    <property type="entry name" value="NAD_binding_1"/>
    <property type="match status" value="1"/>
</dbReference>
<dbReference type="Proteomes" id="UP001597347">
    <property type="component" value="Unassembled WGS sequence"/>
</dbReference>
<dbReference type="PANTHER" id="PTHR47354:SF5">
    <property type="entry name" value="PROTEIN RFBI"/>
    <property type="match status" value="1"/>
</dbReference>
<dbReference type="InterPro" id="IPR017938">
    <property type="entry name" value="Riboflavin_synthase-like_b-brl"/>
</dbReference>
<keyword evidence="4" id="KW-1185">Reference proteome</keyword>
<comment type="cofactor">
    <cofactor evidence="1">
        <name>FAD</name>
        <dbReference type="ChEBI" id="CHEBI:57692"/>
    </cofactor>
</comment>
<dbReference type="PROSITE" id="PS51384">
    <property type="entry name" value="FAD_FR"/>
    <property type="match status" value="1"/>
</dbReference>
<feature type="domain" description="FAD-binding FR-type" evidence="2">
    <location>
        <begin position="2"/>
        <end position="104"/>
    </location>
</feature>
<evidence type="ECO:0000313" key="4">
    <source>
        <dbReference type="Proteomes" id="UP001597347"/>
    </source>
</evidence>
<dbReference type="Gene3D" id="3.40.50.80">
    <property type="entry name" value="Nucleotide-binding domain of ferredoxin-NADP reductase (FNR) module"/>
    <property type="match status" value="1"/>
</dbReference>
<reference evidence="4" key="1">
    <citation type="journal article" date="2019" name="Int. J. Syst. Evol. Microbiol.">
        <title>The Global Catalogue of Microorganisms (GCM) 10K type strain sequencing project: providing services to taxonomists for standard genome sequencing and annotation.</title>
        <authorList>
            <consortium name="The Broad Institute Genomics Platform"/>
            <consortium name="The Broad Institute Genome Sequencing Center for Infectious Disease"/>
            <person name="Wu L."/>
            <person name="Ma J."/>
        </authorList>
    </citation>
    <scope>NUCLEOTIDE SEQUENCE [LARGE SCALE GENOMIC DNA]</scope>
    <source>
        <strain evidence="4">CGMCC 1.12471</strain>
    </source>
</reference>
<evidence type="ECO:0000256" key="1">
    <source>
        <dbReference type="ARBA" id="ARBA00001974"/>
    </source>
</evidence>
<dbReference type="InterPro" id="IPR001433">
    <property type="entry name" value="OxRdtase_FAD/NAD-bd"/>
</dbReference>
<dbReference type="PANTHER" id="PTHR47354">
    <property type="entry name" value="NADH OXIDOREDUCTASE HCR"/>
    <property type="match status" value="1"/>
</dbReference>